<dbReference type="Gene3D" id="3.40.630.190">
    <property type="entry name" value="LCP protein"/>
    <property type="match status" value="1"/>
</dbReference>
<sequence>MNDRQDPYAHDPHAGDPYGQQPQVYGYDAYGGPVHRPDDPRMAYDAYGRPLAGFDASVRQQGSGQDYGQGYGQGYGGYDPYAVGGQGIGGQDAGGQDAGGQGVGGGHGGYRQAQEYPAFQQQGYTQPQGHVRVQQEQAQAPAVDDERPQEWIPRQADRAGRADAPGGADAPGAEGAAPAGAVPEPRQAPDGDPAAPAYRTEQFSFVEAPDEDAEDVIDWLKFSESRTERRDERKRRGRNRYVAIAVAFVLVLGGVLGYLFLSGGDDKGGGASAGAGQKRDVIVVHLRQTRGGGSSTALLVDNATTKKATAVLLPNALAVAKEGGGSTTLGKSVQEAGTGGTRDALNTLLGSRIKGSWRLDTPYLENLVQLVGGVTVDADTDVPGAKPGDDPLVRRGGGQSLNGQAAVAYATHRAPGEAPDRQLNRFGQVMQAVLKKMSTDPKAATTTVEALAQIPDPSLSVPQLGASLAQLAARAKAGAYRTTVLPVRPDGTLGGEEADGVVKEVLGGAVGSAGAGGTPRVSVKNATGGTAGAGAARVALVNGGYTYLDAGMAAAAASSAVYYVDDKRAADAKEVAKTLGLPAGAVRKGQASDVAANADVTVVLGRNYKG</sequence>
<evidence type="ECO:0000256" key="3">
    <source>
        <dbReference type="SAM" id="Phobius"/>
    </source>
</evidence>
<feature type="compositionally biased region" description="Gly residues" evidence="2">
    <location>
        <begin position="84"/>
        <end position="109"/>
    </location>
</feature>
<comment type="caution">
    <text evidence="6">The sequence shown here is derived from an EMBL/GenBank/DDBJ whole genome shotgun (WGS) entry which is preliminary data.</text>
</comment>
<feature type="domain" description="LytR/CpsA/Psr regulator C-terminal" evidence="5">
    <location>
        <begin position="520"/>
        <end position="608"/>
    </location>
</feature>
<evidence type="ECO:0000256" key="1">
    <source>
        <dbReference type="ARBA" id="ARBA00006068"/>
    </source>
</evidence>
<gene>
    <name evidence="6" type="ORF">FRZ00_05675</name>
</gene>
<feature type="compositionally biased region" description="Polar residues" evidence="2">
    <location>
        <begin position="119"/>
        <end position="138"/>
    </location>
</feature>
<keyword evidence="7" id="KW-1185">Reference proteome</keyword>
<dbReference type="InterPro" id="IPR027381">
    <property type="entry name" value="LytR/CpsA/Psr_C"/>
</dbReference>
<evidence type="ECO:0000259" key="5">
    <source>
        <dbReference type="Pfam" id="PF13399"/>
    </source>
</evidence>
<reference evidence="6 7" key="1">
    <citation type="journal article" date="2019" name="Microb. Cell Fact.">
        <title>Exploring novel herbicidin analogues by transcriptional regulator overexpression and MS/MS molecular networking.</title>
        <authorList>
            <person name="Shi Y."/>
            <person name="Gu R."/>
            <person name="Li Y."/>
            <person name="Wang X."/>
            <person name="Ren W."/>
            <person name="Li X."/>
            <person name="Wang L."/>
            <person name="Xie Y."/>
            <person name="Hong B."/>
        </authorList>
    </citation>
    <scope>NUCLEOTIDE SEQUENCE [LARGE SCALE GENOMIC DNA]</scope>
    <source>
        <strain evidence="6 7">US-43</strain>
    </source>
</reference>
<feature type="domain" description="Cell envelope-related transcriptional attenuator" evidence="4">
    <location>
        <begin position="302"/>
        <end position="438"/>
    </location>
</feature>
<dbReference type="InterPro" id="IPR004474">
    <property type="entry name" value="LytR_CpsA_psr"/>
</dbReference>
<evidence type="ECO:0000313" key="7">
    <source>
        <dbReference type="Proteomes" id="UP000327000"/>
    </source>
</evidence>
<evidence type="ECO:0000313" key="6">
    <source>
        <dbReference type="EMBL" id="KAB7850095.1"/>
    </source>
</evidence>
<dbReference type="Pfam" id="PF03816">
    <property type="entry name" value="LytR_cpsA_psr"/>
    <property type="match status" value="1"/>
</dbReference>
<feature type="transmembrane region" description="Helical" evidence="3">
    <location>
        <begin position="241"/>
        <end position="261"/>
    </location>
</feature>
<proteinExistence type="inferred from homology"/>
<name>A0A5N5WEC7_STRMB</name>
<dbReference type="Pfam" id="PF13399">
    <property type="entry name" value="LytR_C"/>
    <property type="match status" value="1"/>
</dbReference>
<feature type="compositionally biased region" description="Basic and acidic residues" evidence="2">
    <location>
        <begin position="1"/>
        <end position="14"/>
    </location>
</feature>
<keyword evidence="3" id="KW-0472">Membrane</keyword>
<feature type="region of interest" description="Disordered" evidence="2">
    <location>
        <begin position="1"/>
        <end position="46"/>
    </location>
</feature>
<dbReference type="EMBL" id="VOKX01000009">
    <property type="protein sequence ID" value="KAB7850095.1"/>
    <property type="molecule type" value="Genomic_DNA"/>
</dbReference>
<dbReference type="RefSeq" id="WP_152262639.1">
    <property type="nucleotide sequence ID" value="NZ_VOKX01000009.1"/>
</dbReference>
<feature type="region of interest" description="Disordered" evidence="2">
    <location>
        <begin position="80"/>
        <end position="196"/>
    </location>
</feature>
<dbReference type="Proteomes" id="UP000327000">
    <property type="component" value="Unassembled WGS sequence"/>
</dbReference>
<evidence type="ECO:0000259" key="4">
    <source>
        <dbReference type="Pfam" id="PF03816"/>
    </source>
</evidence>
<dbReference type="AlphaFoldDB" id="A0A5N5WEC7"/>
<evidence type="ECO:0000256" key="2">
    <source>
        <dbReference type="SAM" id="MobiDB-lite"/>
    </source>
</evidence>
<comment type="similarity">
    <text evidence="1">Belongs to the LytR/CpsA/Psr (LCP) family.</text>
</comment>
<dbReference type="PANTHER" id="PTHR33392:SF6">
    <property type="entry name" value="POLYISOPRENYL-TEICHOIC ACID--PEPTIDOGLYCAN TEICHOIC ACID TRANSFERASE TAGU"/>
    <property type="match status" value="1"/>
</dbReference>
<protein>
    <submittedName>
        <fullName evidence="6">LytR family transcriptional regulator</fullName>
    </submittedName>
</protein>
<feature type="compositionally biased region" description="Low complexity" evidence="2">
    <location>
        <begin position="162"/>
        <end position="185"/>
    </location>
</feature>
<feature type="compositionally biased region" description="Basic and acidic residues" evidence="2">
    <location>
        <begin position="144"/>
        <end position="161"/>
    </location>
</feature>
<organism evidence="6 7">
    <name type="scientific">Streptomyces mobaraensis</name>
    <name type="common">Streptoverticillium mobaraense</name>
    <dbReference type="NCBI Taxonomy" id="35621"/>
    <lineage>
        <taxon>Bacteria</taxon>
        <taxon>Bacillati</taxon>
        <taxon>Actinomycetota</taxon>
        <taxon>Actinomycetes</taxon>
        <taxon>Kitasatosporales</taxon>
        <taxon>Streptomycetaceae</taxon>
        <taxon>Streptomyces</taxon>
    </lineage>
</organism>
<dbReference type="OrthoDB" id="4349935at2"/>
<accession>A0A5N5WEC7</accession>
<keyword evidence="3" id="KW-0812">Transmembrane</keyword>
<keyword evidence="3" id="KW-1133">Transmembrane helix</keyword>
<dbReference type="InterPro" id="IPR050922">
    <property type="entry name" value="LytR/CpsA/Psr_CW_biosynth"/>
</dbReference>
<dbReference type="PANTHER" id="PTHR33392">
    <property type="entry name" value="POLYISOPRENYL-TEICHOIC ACID--PEPTIDOGLYCAN TEICHOIC ACID TRANSFERASE TAGU"/>
    <property type="match status" value="1"/>
</dbReference>